<accession>A0A8X7MYV1</accession>
<feature type="compositionally biased region" description="Low complexity" evidence="2">
    <location>
        <begin position="466"/>
        <end position="536"/>
    </location>
</feature>
<dbReference type="PANTHER" id="PTHR31315">
    <property type="entry name" value="PROTEIN SIP5"/>
    <property type="match status" value="1"/>
</dbReference>
<evidence type="ECO:0008006" key="5">
    <source>
        <dbReference type="Google" id="ProtNLM"/>
    </source>
</evidence>
<dbReference type="AlphaFoldDB" id="A0A8X7MYV1"/>
<feature type="compositionally biased region" description="Pro residues" evidence="2">
    <location>
        <begin position="128"/>
        <end position="138"/>
    </location>
</feature>
<sequence>MGQASGKHTAHDEPMVDGGALVPQGVYTAAQDYDHTIVQRCIHERKLAPFYKFFDDDQPDAQSIADAYPHLSQSLHSLQHQHQPASPSSHARSASASSASASASPSSSSSPSSPLRSGADSPSHYHPQSPPPPPPPTSLLPHPLTECPICFLYYPSPLNFTRCCEQPICTECFVQIKRADPNHTNPPSSEPATCPYCMEANFGVVYRPPPSLLVKGPGAGAGTGTVGAGHGASAAVAAAGNMASTIGATATGTIANARRRKSFGHTDPEVITIDMIRPDWEDKLRQAHAAIARRANRRIIMRQVGDRLIPIGVSSSRAGAELPEGLIQGPGGAIIITTTGAAVVGAGNGQQQTIGSGSGRWNIGTAGAGNVVLPGDASGGGRGGSSGAAASSSAAIQGDSALQTPPRTERGSSRSTRRRNQELAYLQALGGQELEEVMMMEAMRLSLLEHEEQQQRQAEAARREQSATTAAAASAAAAALASARDAPSDSNPTTSTSDGSRDTTSASTPAHVHAAGTGTEAAVTEHAGATTSGAAAGHREPSTTSETLESDLQEAQREVRGGGGGGGSSA</sequence>
<reference evidence="3" key="2">
    <citation type="journal article" date="2019" name="IMA Fungus">
        <title>Genome sequencing and comparison of five Tilletia species to identify candidate genes for the detection of regulated species infecting wheat.</title>
        <authorList>
            <person name="Nguyen H.D.T."/>
            <person name="Sultana T."/>
            <person name="Kesanakurti P."/>
            <person name="Hambleton S."/>
        </authorList>
    </citation>
    <scope>NUCLEOTIDE SEQUENCE</scope>
    <source>
        <strain evidence="3">DAOMC 236426</strain>
    </source>
</reference>
<comment type="caution">
    <text evidence="3">The sequence shown here is derived from an EMBL/GenBank/DDBJ whole genome shotgun (WGS) entry which is preliminary data.</text>
</comment>
<evidence type="ECO:0000256" key="1">
    <source>
        <dbReference type="ARBA" id="ARBA00010402"/>
    </source>
</evidence>
<comment type="similarity">
    <text evidence="1">Belongs to the SIP5 family.</text>
</comment>
<protein>
    <recommendedName>
        <fullName evidence="5">RING-type domain-containing protein</fullName>
    </recommendedName>
</protein>
<name>A0A8X7MYV1_9BASI</name>
<dbReference type="Proteomes" id="UP000077684">
    <property type="component" value="Unassembled WGS sequence"/>
</dbReference>
<dbReference type="PANTHER" id="PTHR31315:SF1">
    <property type="entry name" value="PROTEIN SIP5"/>
    <property type="match status" value="1"/>
</dbReference>
<proteinExistence type="inferred from homology"/>
<dbReference type="CDD" id="cd24139">
    <property type="entry name" value="SIP5-like"/>
    <property type="match status" value="1"/>
</dbReference>
<feature type="compositionally biased region" description="Gly residues" evidence="2">
    <location>
        <begin position="377"/>
        <end position="386"/>
    </location>
</feature>
<feature type="region of interest" description="Disordered" evidence="2">
    <location>
        <begin position="75"/>
        <end position="138"/>
    </location>
</feature>
<organism evidence="3 4">
    <name type="scientific">Tilletia controversa</name>
    <name type="common">dwarf bunt fungus</name>
    <dbReference type="NCBI Taxonomy" id="13291"/>
    <lineage>
        <taxon>Eukaryota</taxon>
        <taxon>Fungi</taxon>
        <taxon>Dikarya</taxon>
        <taxon>Basidiomycota</taxon>
        <taxon>Ustilaginomycotina</taxon>
        <taxon>Exobasidiomycetes</taxon>
        <taxon>Tilletiales</taxon>
        <taxon>Tilletiaceae</taxon>
        <taxon>Tilletia</taxon>
    </lineage>
</organism>
<dbReference type="InterPro" id="IPR039301">
    <property type="entry name" value="Sip5/DA2"/>
</dbReference>
<evidence type="ECO:0000313" key="4">
    <source>
        <dbReference type="Proteomes" id="UP000077684"/>
    </source>
</evidence>
<dbReference type="GO" id="GO:0005737">
    <property type="term" value="C:cytoplasm"/>
    <property type="evidence" value="ECO:0007669"/>
    <property type="project" value="TreeGrafter"/>
</dbReference>
<feature type="compositionally biased region" description="Low complexity" evidence="2">
    <location>
        <begin position="75"/>
        <end position="114"/>
    </location>
</feature>
<feature type="compositionally biased region" description="Basic and acidic residues" evidence="2">
    <location>
        <begin position="450"/>
        <end position="465"/>
    </location>
</feature>
<feature type="compositionally biased region" description="Low complexity" evidence="2">
    <location>
        <begin position="387"/>
        <end position="406"/>
    </location>
</feature>
<gene>
    <name evidence="3" type="ORF">A4X06_0g624</name>
</gene>
<evidence type="ECO:0000256" key="2">
    <source>
        <dbReference type="SAM" id="MobiDB-lite"/>
    </source>
</evidence>
<feature type="region of interest" description="Disordered" evidence="2">
    <location>
        <begin position="374"/>
        <end position="421"/>
    </location>
</feature>
<dbReference type="EMBL" id="LWDE02000033">
    <property type="protein sequence ID" value="KAE8255040.1"/>
    <property type="molecule type" value="Genomic_DNA"/>
</dbReference>
<keyword evidence="4" id="KW-1185">Reference proteome</keyword>
<feature type="compositionally biased region" description="Gly residues" evidence="2">
    <location>
        <begin position="561"/>
        <end position="570"/>
    </location>
</feature>
<reference evidence="3" key="1">
    <citation type="submission" date="2016-04" db="EMBL/GenBank/DDBJ databases">
        <authorList>
            <person name="Nguyen H.D."/>
            <person name="Samba Siva P."/>
            <person name="Cullis J."/>
            <person name="Levesque C.A."/>
            <person name="Hambleton S."/>
        </authorList>
    </citation>
    <scope>NUCLEOTIDE SEQUENCE</scope>
    <source>
        <strain evidence="3">DAOMC 236426</strain>
    </source>
</reference>
<feature type="region of interest" description="Disordered" evidence="2">
    <location>
        <begin position="450"/>
        <end position="570"/>
    </location>
</feature>
<evidence type="ECO:0000313" key="3">
    <source>
        <dbReference type="EMBL" id="KAE8255040.1"/>
    </source>
</evidence>